<dbReference type="Proteomes" id="UP000566819">
    <property type="component" value="Unassembled WGS sequence"/>
</dbReference>
<feature type="signal peptide" evidence="1">
    <location>
        <begin position="1"/>
        <end position="17"/>
    </location>
</feature>
<name>A0A8H4RF54_9HELO</name>
<evidence type="ECO:0000259" key="2">
    <source>
        <dbReference type="Pfam" id="PF01593"/>
    </source>
</evidence>
<evidence type="ECO:0000313" key="3">
    <source>
        <dbReference type="EMBL" id="KAF4627745.1"/>
    </source>
</evidence>
<dbReference type="InterPro" id="IPR036188">
    <property type="entry name" value="FAD/NAD-bd_sf"/>
</dbReference>
<dbReference type="Pfam" id="PF01593">
    <property type="entry name" value="Amino_oxidase"/>
    <property type="match status" value="1"/>
</dbReference>
<dbReference type="Gene3D" id="3.90.660.10">
    <property type="match status" value="1"/>
</dbReference>
<dbReference type="OrthoDB" id="5046242at2759"/>
<comment type="caution">
    <text evidence="3">The sequence shown here is derived from an EMBL/GenBank/DDBJ whole genome shotgun (WGS) entry which is preliminary data.</text>
</comment>
<feature type="domain" description="Amine oxidase" evidence="2">
    <location>
        <begin position="12"/>
        <end position="488"/>
    </location>
</feature>
<dbReference type="GO" id="GO:0006338">
    <property type="term" value="P:chromatin remodeling"/>
    <property type="evidence" value="ECO:0007669"/>
    <property type="project" value="TreeGrafter"/>
</dbReference>
<dbReference type="PANTHER" id="PTHR10742:SF414">
    <property type="entry name" value="CONTAINING AMINE OXIDASE, PUTATIVE (AFU_ORTHOLOGUE AFUA_3G12150)-RELATED"/>
    <property type="match status" value="1"/>
</dbReference>
<evidence type="ECO:0000256" key="1">
    <source>
        <dbReference type="SAM" id="SignalP"/>
    </source>
</evidence>
<proteinExistence type="predicted"/>
<dbReference type="SUPFAM" id="SSF54373">
    <property type="entry name" value="FAD-linked reductases, C-terminal domain"/>
    <property type="match status" value="1"/>
</dbReference>
<dbReference type="EMBL" id="JAAMPI010000917">
    <property type="protein sequence ID" value="KAF4627745.1"/>
    <property type="molecule type" value="Genomic_DNA"/>
</dbReference>
<dbReference type="SUPFAM" id="SSF51905">
    <property type="entry name" value="FAD/NAD(P)-binding domain"/>
    <property type="match status" value="1"/>
</dbReference>
<organism evidence="3 4">
    <name type="scientific">Cudoniella acicularis</name>
    <dbReference type="NCBI Taxonomy" id="354080"/>
    <lineage>
        <taxon>Eukaryota</taxon>
        <taxon>Fungi</taxon>
        <taxon>Dikarya</taxon>
        <taxon>Ascomycota</taxon>
        <taxon>Pezizomycotina</taxon>
        <taxon>Leotiomycetes</taxon>
        <taxon>Helotiales</taxon>
        <taxon>Tricladiaceae</taxon>
        <taxon>Cudoniella</taxon>
    </lineage>
</organism>
<keyword evidence="4" id="KW-1185">Reference proteome</keyword>
<dbReference type="GO" id="GO:0003682">
    <property type="term" value="F:chromatin binding"/>
    <property type="evidence" value="ECO:0007669"/>
    <property type="project" value="TreeGrafter"/>
</dbReference>
<dbReference type="Gene3D" id="3.50.50.60">
    <property type="entry name" value="FAD/NAD(P)-binding domain"/>
    <property type="match status" value="1"/>
</dbReference>
<dbReference type="GO" id="GO:0016491">
    <property type="term" value="F:oxidoreductase activity"/>
    <property type="evidence" value="ECO:0007669"/>
    <property type="project" value="InterPro"/>
</dbReference>
<dbReference type="InterPro" id="IPR050281">
    <property type="entry name" value="Flavin_monoamine_oxidase"/>
</dbReference>
<dbReference type="AlphaFoldDB" id="A0A8H4RF54"/>
<evidence type="ECO:0000313" key="4">
    <source>
        <dbReference type="Proteomes" id="UP000566819"/>
    </source>
</evidence>
<feature type="chain" id="PRO_5034007469" description="Amine oxidase domain-containing protein" evidence="1">
    <location>
        <begin position="18"/>
        <end position="493"/>
    </location>
</feature>
<protein>
    <recommendedName>
        <fullName evidence="2">Amine oxidase domain-containing protein</fullName>
    </recommendedName>
</protein>
<reference evidence="3 4" key="1">
    <citation type="submission" date="2020-03" db="EMBL/GenBank/DDBJ databases">
        <title>Draft Genome Sequence of Cudoniella acicularis.</title>
        <authorList>
            <person name="Buettner E."/>
            <person name="Kellner H."/>
        </authorList>
    </citation>
    <scope>NUCLEOTIDE SEQUENCE [LARGE SCALE GENOMIC DNA]</scope>
    <source>
        <strain evidence="3 4">DSM 108380</strain>
    </source>
</reference>
<sequence length="493" mass="55455">MARRVCIIGAGISGLRCAAVLLENLFDVTIIEARDRIGGRIAQSDQMGNLEVDVGANWVHKSDENPIVALAKETGTPLHQWVENTLLVDSAGNLVNEDHANEALQRVWHIFEEALKFSTSNLGDVDSSTSLYDFFTDECNKMVDRGNWSDYERSLVLGMAEMWGAYVGDRVERQSLKFFFLEDCIESGKSPKSLCPWSLLRSPDDYFIPGNYKKIMAKIAELPLARAKLRLGTVMTSVEVSSNEQGRVCVKTSKGTAEFFDDVVVTTPLGWLKRNKEAIHPLSPRISEAIESISYGRLEKVIIEFPSAFWEPPQTSTSENLENSISFAHWLSPSYAPTTNPKNWRLECVSFNAFKAPYRRNILLFYTFGDCSTHITTLIHGLEGVARTQVLQEFFEPYYSRLPNFDPQTCTPLRFLATEWSRDEFAGYGSYCNFQVGMKDAARDVEAIRHGMPEQHIYFAGEHTASFDGLGTVSGAYNSGERVAYRIMESAWV</sequence>
<keyword evidence="1" id="KW-0732">Signal</keyword>
<dbReference type="InterPro" id="IPR002937">
    <property type="entry name" value="Amino_oxidase"/>
</dbReference>
<dbReference type="GO" id="GO:0050660">
    <property type="term" value="F:flavin adenine dinucleotide binding"/>
    <property type="evidence" value="ECO:0007669"/>
    <property type="project" value="TreeGrafter"/>
</dbReference>
<gene>
    <name evidence="3" type="ORF">G7Y89_g10408</name>
</gene>
<accession>A0A8H4RF54</accession>
<dbReference type="PANTHER" id="PTHR10742">
    <property type="entry name" value="FLAVIN MONOAMINE OXIDASE"/>
    <property type="match status" value="1"/>
</dbReference>